<comment type="cofactor">
    <cofactor evidence="1">
        <name>Fe(2+)</name>
        <dbReference type="ChEBI" id="CHEBI:29033"/>
    </cofactor>
</comment>
<dbReference type="Pfam" id="PF05721">
    <property type="entry name" value="PhyH"/>
    <property type="match status" value="1"/>
</dbReference>
<sequence length="232" mass="25892">MSLNSTADIDRDGYQILQEPLSRDLLVQLEAVLNSAGEESFRQRRSGTRYAIRNAHLVLPGLRSLLAAGALRELACDALGQSATLVSATLFDKRPGANWFVPPHQDLQVPINGQSTDPEWTNWSVKAGQQYVEPPLEVFQQMLAVRVHLDECPGENGALEVVPRSHQRRLTEEEVALLSESEFQLCPVEAGEILFMNPLLVHRSRSSQLPLRRRVLHVVYSAARLPEGLAWT</sequence>
<evidence type="ECO:0000313" key="3">
    <source>
        <dbReference type="Proteomes" id="UP000315647"/>
    </source>
</evidence>
<dbReference type="GO" id="GO:0016706">
    <property type="term" value="F:2-oxoglutarate-dependent dioxygenase activity"/>
    <property type="evidence" value="ECO:0007669"/>
    <property type="project" value="UniProtKB-ARBA"/>
</dbReference>
<dbReference type="Proteomes" id="UP000315647">
    <property type="component" value="Chromosome"/>
</dbReference>
<organism evidence="2 3">
    <name type="scientific">Gimesia panareensis</name>
    <dbReference type="NCBI Taxonomy" id="2527978"/>
    <lineage>
        <taxon>Bacteria</taxon>
        <taxon>Pseudomonadati</taxon>
        <taxon>Planctomycetota</taxon>
        <taxon>Planctomycetia</taxon>
        <taxon>Planctomycetales</taxon>
        <taxon>Planctomycetaceae</taxon>
        <taxon>Gimesia</taxon>
    </lineage>
</organism>
<protein>
    <submittedName>
        <fullName evidence="2">Phytanoyl-CoA dioxygenase (PhyH)</fullName>
    </submittedName>
</protein>
<proteinExistence type="predicted"/>
<dbReference type="Gene3D" id="2.60.120.620">
    <property type="entry name" value="q2cbj1_9rhob like domain"/>
    <property type="match status" value="1"/>
</dbReference>
<evidence type="ECO:0000313" key="2">
    <source>
        <dbReference type="EMBL" id="QDT26718.1"/>
    </source>
</evidence>
<keyword evidence="2" id="KW-0560">Oxidoreductase</keyword>
<gene>
    <name evidence="2" type="ORF">Enr10x_20280</name>
</gene>
<dbReference type="EMBL" id="CP037421">
    <property type="protein sequence ID" value="QDT26718.1"/>
    <property type="molecule type" value="Genomic_DNA"/>
</dbReference>
<dbReference type="AlphaFoldDB" id="A0A517Q500"/>
<dbReference type="PANTHER" id="PTHR20883">
    <property type="entry name" value="PHYTANOYL-COA DIOXYGENASE DOMAIN CONTAINING 1"/>
    <property type="match status" value="1"/>
</dbReference>
<keyword evidence="2" id="KW-0223">Dioxygenase</keyword>
<dbReference type="RefSeq" id="WP_145448902.1">
    <property type="nucleotide sequence ID" value="NZ_CP037421.1"/>
</dbReference>
<dbReference type="SUPFAM" id="SSF51197">
    <property type="entry name" value="Clavaminate synthase-like"/>
    <property type="match status" value="1"/>
</dbReference>
<dbReference type="GO" id="GO:0005506">
    <property type="term" value="F:iron ion binding"/>
    <property type="evidence" value="ECO:0007669"/>
    <property type="project" value="UniProtKB-ARBA"/>
</dbReference>
<reference evidence="2 3" key="1">
    <citation type="submission" date="2019-03" db="EMBL/GenBank/DDBJ databases">
        <title>Deep-cultivation of Planctomycetes and their phenomic and genomic characterization uncovers novel biology.</title>
        <authorList>
            <person name="Wiegand S."/>
            <person name="Jogler M."/>
            <person name="Boedeker C."/>
            <person name="Pinto D."/>
            <person name="Vollmers J."/>
            <person name="Rivas-Marin E."/>
            <person name="Kohn T."/>
            <person name="Peeters S.H."/>
            <person name="Heuer A."/>
            <person name="Rast P."/>
            <person name="Oberbeckmann S."/>
            <person name="Bunk B."/>
            <person name="Jeske O."/>
            <person name="Meyerdierks A."/>
            <person name="Storesund J.E."/>
            <person name="Kallscheuer N."/>
            <person name="Luecker S."/>
            <person name="Lage O.M."/>
            <person name="Pohl T."/>
            <person name="Merkel B.J."/>
            <person name="Hornburger P."/>
            <person name="Mueller R.-W."/>
            <person name="Bruemmer F."/>
            <person name="Labrenz M."/>
            <person name="Spormann A.M."/>
            <person name="Op den Camp H."/>
            <person name="Overmann J."/>
            <person name="Amann R."/>
            <person name="Jetten M.S.M."/>
            <person name="Mascher T."/>
            <person name="Medema M.H."/>
            <person name="Devos D.P."/>
            <person name="Kaster A.-K."/>
            <person name="Ovreas L."/>
            <person name="Rohde M."/>
            <person name="Galperin M.Y."/>
            <person name="Jogler C."/>
        </authorList>
    </citation>
    <scope>NUCLEOTIDE SEQUENCE [LARGE SCALE GENOMIC DNA]</scope>
    <source>
        <strain evidence="2 3">Enr10</strain>
    </source>
</reference>
<evidence type="ECO:0000256" key="1">
    <source>
        <dbReference type="ARBA" id="ARBA00001954"/>
    </source>
</evidence>
<dbReference type="PANTHER" id="PTHR20883:SF48">
    <property type="entry name" value="ECTOINE DIOXYGENASE"/>
    <property type="match status" value="1"/>
</dbReference>
<name>A0A517Q500_9PLAN</name>
<accession>A0A517Q500</accession>
<keyword evidence="3" id="KW-1185">Reference proteome</keyword>
<dbReference type="InterPro" id="IPR008775">
    <property type="entry name" value="Phytyl_CoA_dOase-like"/>
</dbReference>